<dbReference type="InterPro" id="IPR018728">
    <property type="entry name" value="DUF2268"/>
</dbReference>
<dbReference type="RefSeq" id="WP_053401092.1">
    <property type="nucleotide sequence ID" value="NZ_LILC01000013.1"/>
</dbReference>
<accession>A0A0M0L4S3</accession>
<evidence type="ECO:0000313" key="3">
    <source>
        <dbReference type="Proteomes" id="UP000037558"/>
    </source>
</evidence>
<dbReference type="EMBL" id="LILC01000013">
    <property type="protein sequence ID" value="KOO46029.1"/>
    <property type="molecule type" value="Genomic_DNA"/>
</dbReference>
<gene>
    <name evidence="2" type="ORF">AMD01_09105</name>
</gene>
<sequence length="277" mass="31493">MDTASILNKVPDFLQFYQRANHEHVTTDKRWELWQKHYGFAAVPPTDEGNALARTLVENAWGAYHTHIESIRSWAPHDDLLKKHLSNVKSLLGYEEPLQVVILYFVGGFEHNPFVTITEDGDAVLCLPIETRADTDDILLTHELTHVVHMKTAELTGAWERSVASTVIQEGLATQISKHFVPGHPDAAYIEHKEGWFASCQKHEEEILAGIRPYLRDESSSALTKFTFGEGTTGHDREVYYTGWVVVNRLHKKGMTFQEIAQVPEHKLPNLVEYALK</sequence>
<evidence type="ECO:0000259" key="1">
    <source>
        <dbReference type="Pfam" id="PF10026"/>
    </source>
</evidence>
<protein>
    <recommendedName>
        <fullName evidence="1">DUF2268 domain-containing protein</fullName>
    </recommendedName>
</protein>
<name>A0A0M0L4S3_9BACI</name>
<dbReference type="Proteomes" id="UP000037558">
    <property type="component" value="Unassembled WGS sequence"/>
</dbReference>
<dbReference type="OrthoDB" id="8479025at2"/>
<proteinExistence type="predicted"/>
<organism evidence="2 3">
    <name type="scientific">Priestia koreensis</name>
    <dbReference type="NCBI Taxonomy" id="284581"/>
    <lineage>
        <taxon>Bacteria</taxon>
        <taxon>Bacillati</taxon>
        <taxon>Bacillota</taxon>
        <taxon>Bacilli</taxon>
        <taxon>Bacillales</taxon>
        <taxon>Bacillaceae</taxon>
        <taxon>Priestia</taxon>
    </lineage>
</organism>
<keyword evidence="3" id="KW-1185">Reference proteome</keyword>
<comment type="caution">
    <text evidence="2">The sequence shown here is derived from an EMBL/GenBank/DDBJ whole genome shotgun (WGS) entry which is preliminary data.</text>
</comment>
<evidence type="ECO:0000313" key="2">
    <source>
        <dbReference type="EMBL" id="KOO46029.1"/>
    </source>
</evidence>
<dbReference type="PATRIC" id="fig|284581.3.peg.1887"/>
<dbReference type="AlphaFoldDB" id="A0A0M0L4S3"/>
<dbReference type="Pfam" id="PF10026">
    <property type="entry name" value="DUF2268"/>
    <property type="match status" value="1"/>
</dbReference>
<feature type="domain" description="DUF2268" evidence="1">
    <location>
        <begin position="138"/>
        <end position="265"/>
    </location>
</feature>
<dbReference type="STRING" id="284581.AMD01_09105"/>
<reference evidence="3" key="1">
    <citation type="submission" date="2015-08" db="EMBL/GenBank/DDBJ databases">
        <title>Fjat-14210 dsm16467.</title>
        <authorList>
            <person name="Liu B."/>
            <person name="Wang J."/>
            <person name="Zhu Y."/>
            <person name="Liu G."/>
            <person name="Chen Q."/>
            <person name="Chen Z."/>
            <person name="Lan J."/>
            <person name="Che J."/>
            <person name="Ge C."/>
            <person name="Shi H."/>
            <person name="Pan Z."/>
            <person name="Liu X."/>
        </authorList>
    </citation>
    <scope>NUCLEOTIDE SEQUENCE [LARGE SCALE GENOMIC DNA]</scope>
    <source>
        <strain evidence="3">DSM 16467</strain>
    </source>
</reference>